<keyword evidence="2 5" id="KW-0717">Septation</keyword>
<dbReference type="RefSeq" id="WP_166278783.1">
    <property type="nucleotide sequence ID" value="NZ_JAANNP010000001.1"/>
</dbReference>
<dbReference type="HAMAP" id="MF_01197">
    <property type="entry name" value="SepF"/>
    <property type="match status" value="1"/>
</dbReference>
<evidence type="ECO:0000256" key="1">
    <source>
        <dbReference type="ARBA" id="ARBA00022618"/>
    </source>
</evidence>
<proteinExistence type="inferred from homology"/>
<evidence type="ECO:0000256" key="3">
    <source>
        <dbReference type="ARBA" id="ARBA00023306"/>
    </source>
</evidence>
<reference evidence="7 8" key="1">
    <citation type="submission" date="2020-03" db="EMBL/GenBank/DDBJ databases">
        <title>Two novel Motilibacter sp.</title>
        <authorList>
            <person name="Liu S."/>
        </authorList>
    </citation>
    <scope>NUCLEOTIDE SEQUENCE [LARGE SCALE GENOMIC DNA]</scope>
    <source>
        <strain evidence="7 8">E257</strain>
    </source>
</reference>
<evidence type="ECO:0000256" key="5">
    <source>
        <dbReference type="HAMAP-Rule" id="MF_01197"/>
    </source>
</evidence>
<keyword evidence="1 5" id="KW-0132">Cell division</keyword>
<evidence type="ECO:0000313" key="7">
    <source>
        <dbReference type="EMBL" id="NHC12270.1"/>
    </source>
</evidence>
<feature type="compositionally biased region" description="Low complexity" evidence="6">
    <location>
        <begin position="98"/>
        <end position="113"/>
    </location>
</feature>
<dbReference type="Gene3D" id="3.30.110.150">
    <property type="entry name" value="SepF-like protein"/>
    <property type="match status" value="1"/>
</dbReference>
<dbReference type="EMBL" id="JAANNP010000001">
    <property type="protein sequence ID" value="NHC12270.1"/>
    <property type="molecule type" value="Genomic_DNA"/>
</dbReference>
<keyword evidence="8" id="KW-1185">Reference proteome</keyword>
<comment type="subunit">
    <text evidence="5">Homodimer. Interacts with FtsZ.</text>
</comment>
<evidence type="ECO:0000313" key="8">
    <source>
        <dbReference type="Proteomes" id="UP000800981"/>
    </source>
</evidence>
<dbReference type="PANTHER" id="PTHR35798:SF1">
    <property type="entry name" value="CELL DIVISION PROTEIN SEPF"/>
    <property type="match status" value="1"/>
</dbReference>
<comment type="function">
    <text evidence="4 5">Cell division protein that is part of the divisome complex and is recruited early to the Z-ring. Probably stimulates Z-ring formation, perhaps through the cross-linking of FtsZ protofilaments. Its function overlaps with FtsA.</text>
</comment>
<keyword evidence="3 5" id="KW-0131">Cell cycle</keyword>
<dbReference type="InterPro" id="IPR023052">
    <property type="entry name" value="Cell_div_SepF"/>
</dbReference>
<dbReference type="PANTHER" id="PTHR35798">
    <property type="entry name" value="CELL DIVISION PROTEIN SEPF"/>
    <property type="match status" value="1"/>
</dbReference>
<comment type="caution">
    <text evidence="7">The sequence shown here is derived from an EMBL/GenBank/DDBJ whole genome shotgun (WGS) entry which is preliminary data.</text>
</comment>
<comment type="similarity">
    <text evidence="5">Belongs to the SepF family.</text>
</comment>
<evidence type="ECO:0000256" key="6">
    <source>
        <dbReference type="SAM" id="MobiDB-lite"/>
    </source>
</evidence>
<evidence type="ECO:0000256" key="4">
    <source>
        <dbReference type="ARBA" id="ARBA00044936"/>
    </source>
</evidence>
<dbReference type="Proteomes" id="UP000800981">
    <property type="component" value="Unassembled WGS sequence"/>
</dbReference>
<evidence type="ECO:0000256" key="2">
    <source>
        <dbReference type="ARBA" id="ARBA00023210"/>
    </source>
</evidence>
<keyword evidence="5" id="KW-0963">Cytoplasm</keyword>
<protein>
    <recommendedName>
        <fullName evidence="5">Cell division protein SepF</fullName>
    </recommendedName>
</protein>
<comment type="subcellular location">
    <subcellularLocation>
        <location evidence="5">Cytoplasm</location>
    </subcellularLocation>
    <text evidence="5">Localizes to the division site, in a FtsZ-dependent manner.</text>
</comment>
<dbReference type="InterPro" id="IPR038594">
    <property type="entry name" value="SepF-like_sf"/>
</dbReference>
<dbReference type="Pfam" id="PF04472">
    <property type="entry name" value="SepF"/>
    <property type="match status" value="1"/>
</dbReference>
<dbReference type="InterPro" id="IPR007561">
    <property type="entry name" value="Cell_div_SepF/SepF-rel"/>
</dbReference>
<gene>
    <name evidence="5" type="primary">sepF</name>
    <name evidence="7" type="ORF">G9H71_00550</name>
</gene>
<feature type="compositionally biased region" description="Basic and acidic residues" evidence="6">
    <location>
        <begin position="21"/>
        <end position="35"/>
    </location>
</feature>
<name>A0ABX0GR68_9ACTN</name>
<sequence length="223" mass="24187">MAGGMRRMAVYLGLVEDEADRYDRYDDYDGDERGYDAAYGADYDAEPEHKRAESYEPAPRPRAARSLHSEGLHSEGGVSEMPARDVRLREPAGRGAHAHGSLSHGSLSHGTEGSLATVARTAPAPAPQPVALDRITTIHPRSYNDAKQIGESFRGGVPVIMNLTDMDDADAKRLVDFAAGLIFGLRGTIERVTNKVFLLSPANVSVSAEERARMAENGFFNQS</sequence>
<organism evidence="7 8">
    <name type="scientific">Motilibacter deserti</name>
    <dbReference type="NCBI Taxonomy" id="2714956"/>
    <lineage>
        <taxon>Bacteria</taxon>
        <taxon>Bacillati</taxon>
        <taxon>Actinomycetota</taxon>
        <taxon>Actinomycetes</taxon>
        <taxon>Motilibacterales</taxon>
        <taxon>Motilibacteraceae</taxon>
        <taxon>Motilibacter</taxon>
    </lineage>
</organism>
<feature type="compositionally biased region" description="Basic and acidic residues" evidence="6">
    <location>
        <begin position="82"/>
        <end position="92"/>
    </location>
</feature>
<accession>A0ABX0GR68</accession>
<feature type="region of interest" description="Disordered" evidence="6">
    <location>
        <begin position="21"/>
        <end position="113"/>
    </location>
</feature>
<dbReference type="GO" id="GO:0051301">
    <property type="term" value="P:cell division"/>
    <property type="evidence" value="ECO:0007669"/>
    <property type="project" value="UniProtKB-KW"/>
</dbReference>